<keyword evidence="11" id="KW-1185">Reference proteome</keyword>
<dbReference type="SMART" id="SM01320">
    <property type="entry name" value="TRP_N"/>
    <property type="match status" value="1"/>
</dbReference>
<dbReference type="GO" id="GO:0055085">
    <property type="term" value="P:transmembrane transport"/>
    <property type="evidence" value="ECO:0007669"/>
    <property type="project" value="TreeGrafter"/>
</dbReference>
<keyword evidence="5 8" id="KW-1133">Transmembrane helix</keyword>
<feature type="compositionally biased region" description="Basic and acidic residues" evidence="7">
    <location>
        <begin position="952"/>
        <end position="972"/>
    </location>
</feature>
<evidence type="ECO:0000313" key="10">
    <source>
        <dbReference type="EMBL" id="EAW10960.1"/>
    </source>
</evidence>
<evidence type="ECO:0000256" key="6">
    <source>
        <dbReference type="ARBA" id="ARBA00023136"/>
    </source>
</evidence>
<comment type="subcellular location">
    <subcellularLocation>
        <location evidence="1">Membrane</location>
        <topology evidence="1">Multi-pass membrane protein</topology>
    </subcellularLocation>
</comment>
<feature type="transmembrane region" description="Helical" evidence="8">
    <location>
        <begin position="264"/>
        <end position="286"/>
    </location>
</feature>
<dbReference type="InterPro" id="IPR010308">
    <property type="entry name" value="TRP_C"/>
</dbReference>
<feature type="compositionally biased region" description="Low complexity" evidence="7">
    <location>
        <begin position="1095"/>
        <end position="1107"/>
    </location>
</feature>
<feature type="compositionally biased region" description="Polar residues" evidence="7">
    <location>
        <begin position="1008"/>
        <end position="1040"/>
    </location>
</feature>
<feature type="transmembrane region" description="Helical" evidence="8">
    <location>
        <begin position="555"/>
        <end position="574"/>
    </location>
</feature>
<feature type="compositionally biased region" description="Basic and acidic residues" evidence="7">
    <location>
        <begin position="916"/>
        <end position="925"/>
    </location>
</feature>
<feature type="transmembrane region" description="Helical" evidence="8">
    <location>
        <begin position="586"/>
        <end position="606"/>
    </location>
</feature>
<keyword evidence="4" id="KW-0732">Signal</keyword>
<comment type="similarity">
    <text evidence="2">Belongs to the transient receptor potential (TRP) ion channel family.</text>
</comment>
<dbReference type="OMA" id="DIWAGMM"/>
<proteinExistence type="inferred from homology"/>
<feature type="compositionally biased region" description="Polar residues" evidence="7">
    <location>
        <begin position="749"/>
        <end position="779"/>
    </location>
</feature>
<evidence type="ECO:0000256" key="3">
    <source>
        <dbReference type="ARBA" id="ARBA00022692"/>
    </source>
</evidence>
<sequence length="1158" mass="125573">MNIDDNARWLETRRPTVITKQGAVDVSRCAGRALQRQIRSRSHGVCRRPRRRRVLGARNDGMLGFLLMLLLLVLVSPVHSALLNFENCLDASVIESSPAQLQFVPLNVSVTFDLDDPLNPLNVTVYGNVSGTADRSSSYPSPSDPQWSNPNETVGKIVDLNAANNKWTTLLTNVDVVSFSPYSDASRFCDSVPHKCPLTPVFFGNASDLSTLRAFTIQHDMQSTYRFSTLSSRFRIRSGNFAATELGCISVDITPDLGTSLKNALAYIPLVILLLVGLGTISAAIYSPWGSTNLFHWTSNYGRDEDVLRLVTPGFGDCLQYIQFAVLTGALSLNYPGYYQPVVSQVSWSVLMFNQSFVHPDQGRNPVADGVYTVNGTYGLDVLDQLVGMSSPSDIWPGMMVWLLVILGVVTLLIQLAFALRWLHRALANIPEEDLRSRNLPFTVGNVIRIVFNFLFLPLVSFSFFQLVIAGKSPAYSVALAVVVIIALLAFSIWTVRFIGRTRPKSHLFDDLPTVLLYGPVYNTFCDDAAAFAAVPIFITFARGVAIGALQPSGIAQIVLLAICEVVYVLTLVAFRPFPHPTSMNLYHACFALVRFLTILLNVVFVPSLGVSQAARGWIGYIILLLHALVLVFGFFLNALQTLIEVIARLAGAGGYEGGATRGGLVKVFGMRQLSRRLPRRDAAGTRQSMASDAAMLAHTDERMSAQFDGSRPRSLSGSSAMLLNRAAASDGRASAVFESGSAHGGTHSRANSSGLYTPTSLGGFQGAGHQTTGSNSPKSGPLYAMQPHDPYYRPPRPRRNNERGPSFEKDRAVSRTVSRSGNFGDGDEDLIEGPSISGRGTPVPAYIPAPKDDLDYEDPRPSRKDYAVREVDFYYGVRGPPLSQSGTRKLKTGPADPTGPVSSATGFFRSLLRGKTKEKGKGFEVVRSARAPPPGLLPEGEHYNEPYTDEPDGRASTDHEHQAEDHDADNDRESDEDTSPRPERPSISLPQLDIGGAIELPSRLGSRHSSQAPSVARQVSQRQGSVGSVNQDTGDSSQPLPVVEEGVSTKSKSLTPQNELARFPSTQLHPSTGTGRLPFSANSSPSRDRNFSIASTTASTSSSRRAGNQSNPRPSSVGYVAQHRTSDYIHEASPDEPTFTGSAAELVDEASHRGGAH</sequence>
<evidence type="ECO:0000256" key="5">
    <source>
        <dbReference type="ARBA" id="ARBA00022989"/>
    </source>
</evidence>
<dbReference type="eggNOG" id="ENOG502R2RV">
    <property type="taxonomic scope" value="Eukaryota"/>
</dbReference>
<dbReference type="RefSeq" id="XP_001272386.1">
    <property type="nucleotide sequence ID" value="XM_001272385.1"/>
</dbReference>
<dbReference type="PANTHER" id="PTHR31145">
    <property type="entry name" value="INTEGRAL MEMBRANE PROTEIN (AFU_ORTHOLOGUE AFUA_7G01610)"/>
    <property type="match status" value="1"/>
</dbReference>
<feature type="transmembrane region" description="Helical" evidence="8">
    <location>
        <begin position="444"/>
        <end position="469"/>
    </location>
</feature>
<dbReference type="GeneID" id="4704577"/>
<keyword evidence="3 8" id="KW-0812">Transmembrane</keyword>
<dbReference type="Pfam" id="PF06011">
    <property type="entry name" value="TRP"/>
    <property type="match status" value="1"/>
</dbReference>
<accession>A1CG80</accession>
<gene>
    <name evidence="10" type="ORF">ACLA_065960</name>
</gene>
<dbReference type="HOGENOM" id="CLU_004278_0_0_1"/>
<feature type="region of interest" description="Disordered" evidence="7">
    <location>
        <begin position="738"/>
        <end position="1158"/>
    </location>
</feature>
<feature type="transmembrane region" description="Helical" evidence="8">
    <location>
        <begin position="62"/>
        <end position="83"/>
    </location>
</feature>
<evidence type="ECO:0000256" key="1">
    <source>
        <dbReference type="ARBA" id="ARBA00004141"/>
    </source>
</evidence>
<keyword evidence="6 8" id="KW-0472">Membrane</keyword>
<evidence type="ECO:0000256" key="7">
    <source>
        <dbReference type="SAM" id="MobiDB-lite"/>
    </source>
</evidence>
<dbReference type="Pfam" id="PF14558">
    <property type="entry name" value="TRP_N"/>
    <property type="match status" value="1"/>
</dbReference>
<name>A1CG80_ASPCL</name>
<feature type="transmembrane region" description="Helical" evidence="8">
    <location>
        <begin position="475"/>
        <end position="496"/>
    </location>
</feature>
<dbReference type="KEGG" id="act:ACLA_065960"/>
<organism evidence="10 11">
    <name type="scientific">Aspergillus clavatus (strain ATCC 1007 / CBS 513.65 / DSM 816 / NCTC 3887 / NRRL 1 / QM 1276 / 107)</name>
    <dbReference type="NCBI Taxonomy" id="344612"/>
    <lineage>
        <taxon>Eukaryota</taxon>
        <taxon>Fungi</taxon>
        <taxon>Dikarya</taxon>
        <taxon>Ascomycota</taxon>
        <taxon>Pezizomycotina</taxon>
        <taxon>Eurotiomycetes</taxon>
        <taxon>Eurotiomycetidae</taxon>
        <taxon>Eurotiales</taxon>
        <taxon>Aspergillaceae</taxon>
        <taxon>Aspergillus</taxon>
        <taxon>Aspergillus subgen. Fumigati</taxon>
    </lineage>
</organism>
<dbReference type="OrthoDB" id="5312224at2759"/>
<dbReference type="InterPro" id="IPR040241">
    <property type="entry name" value="TRP_Flc/Pkd2-like"/>
</dbReference>
<evidence type="ECO:0000259" key="9">
    <source>
        <dbReference type="SMART" id="SM01320"/>
    </source>
</evidence>
<dbReference type="VEuPathDB" id="FungiDB:ACLA_065960"/>
<dbReference type="InterPro" id="IPR032800">
    <property type="entry name" value="TRP_N"/>
</dbReference>
<evidence type="ECO:0000256" key="8">
    <source>
        <dbReference type="SAM" id="Phobius"/>
    </source>
</evidence>
<evidence type="ECO:0000256" key="4">
    <source>
        <dbReference type="ARBA" id="ARBA00022729"/>
    </source>
</evidence>
<feature type="compositionally biased region" description="Basic and acidic residues" evidence="7">
    <location>
        <begin position="800"/>
        <end position="814"/>
    </location>
</feature>
<dbReference type="STRING" id="344612.A1CG80"/>
<feature type="transmembrane region" description="Helical" evidence="8">
    <location>
        <begin position="618"/>
        <end position="640"/>
    </location>
</feature>
<dbReference type="Proteomes" id="UP000006701">
    <property type="component" value="Unassembled WGS sequence"/>
</dbReference>
<feature type="compositionally biased region" description="Basic and acidic residues" evidence="7">
    <location>
        <begin position="1125"/>
        <end position="1134"/>
    </location>
</feature>
<dbReference type="EMBL" id="DS027053">
    <property type="protein sequence ID" value="EAW10960.1"/>
    <property type="molecule type" value="Genomic_DNA"/>
</dbReference>
<evidence type="ECO:0000256" key="2">
    <source>
        <dbReference type="ARBA" id="ARBA00010642"/>
    </source>
</evidence>
<dbReference type="PANTHER" id="PTHR31145:SF6">
    <property type="entry name" value="INTEGRAL MEMBRANE PROTEIN (AFU_ORTHOLOGUE AFUA_7G01610)"/>
    <property type="match status" value="1"/>
</dbReference>
<feature type="transmembrane region" description="Helical" evidence="8">
    <location>
        <begin position="399"/>
        <end position="423"/>
    </location>
</feature>
<feature type="compositionally biased region" description="Polar residues" evidence="7">
    <location>
        <begin position="1049"/>
        <end position="1086"/>
    </location>
</feature>
<dbReference type="GO" id="GO:0016020">
    <property type="term" value="C:membrane"/>
    <property type="evidence" value="ECO:0007669"/>
    <property type="project" value="UniProtKB-SubCell"/>
</dbReference>
<evidence type="ECO:0000313" key="11">
    <source>
        <dbReference type="Proteomes" id="UP000006701"/>
    </source>
</evidence>
<protein>
    <submittedName>
        <fullName evidence="10">Integral membrane protein</fullName>
    </submittedName>
</protein>
<feature type="domain" description="ML-like" evidence="9">
    <location>
        <begin position="78"/>
        <end position="260"/>
    </location>
</feature>
<dbReference type="AlphaFoldDB" id="A1CG80"/>
<reference evidence="10 11" key="1">
    <citation type="journal article" date="2008" name="PLoS Genet.">
        <title>Genomic islands in the pathogenic filamentous fungus Aspergillus fumigatus.</title>
        <authorList>
            <person name="Fedorova N.D."/>
            <person name="Khaldi N."/>
            <person name="Joardar V.S."/>
            <person name="Maiti R."/>
            <person name="Amedeo P."/>
            <person name="Anderson M.J."/>
            <person name="Crabtree J."/>
            <person name="Silva J.C."/>
            <person name="Badger J.H."/>
            <person name="Albarraq A."/>
            <person name="Angiuoli S."/>
            <person name="Bussey H."/>
            <person name="Bowyer P."/>
            <person name="Cotty P.J."/>
            <person name="Dyer P.S."/>
            <person name="Egan A."/>
            <person name="Galens K."/>
            <person name="Fraser-Liggett C.M."/>
            <person name="Haas B.J."/>
            <person name="Inman J.M."/>
            <person name="Kent R."/>
            <person name="Lemieux S."/>
            <person name="Malavazi I."/>
            <person name="Orvis J."/>
            <person name="Roemer T."/>
            <person name="Ronning C.M."/>
            <person name="Sundaram J.P."/>
            <person name="Sutton G."/>
            <person name="Turner G."/>
            <person name="Venter J.C."/>
            <person name="White O.R."/>
            <person name="Whitty B.R."/>
            <person name="Youngman P."/>
            <person name="Wolfe K.H."/>
            <person name="Goldman G.H."/>
            <person name="Wortman J.R."/>
            <person name="Jiang B."/>
            <person name="Denning D.W."/>
            <person name="Nierman W.C."/>
        </authorList>
    </citation>
    <scope>NUCLEOTIDE SEQUENCE [LARGE SCALE GENOMIC DNA]</scope>
    <source>
        <strain evidence="11">ATCC 1007 / CBS 513.65 / DSM 816 / NCTC 3887 / NRRL 1</strain>
    </source>
</reference>
<feature type="compositionally biased region" description="Basic and acidic residues" evidence="7">
    <location>
        <begin position="851"/>
        <end position="873"/>
    </location>
</feature>